<accession>A0A923HLG4</accession>
<evidence type="ECO:0000313" key="2">
    <source>
        <dbReference type="EMBL" id="MBC3881830.1"/>
    </source>
</evidence>
<feature type="region of interest" description="Disordered" evidence="1">
    <location>
        <begin position="1"/>
        <end position="64"/>
    </location>
</feature>
<gene>
    <name evidence="2" type="ORF">H8K36_10625</name>
</gene>
<sequence length="64" mass="6965">MANKTMGTRQKMVFRLDATQSKPRNPVAQAMKTSGAGSHKKNVSAERQAHKQALKKLAIDGEAD</sequence>
<evidence type="ECO:0000313" key="3">
    <source>
        <dbReference type="Proteomes" id="UP000627446"/>
    </source>
</evidence>
<reference evidence="2" key="1">
    <citation type="submission" date="2020-08" db="EMBL/GenBank/DDBJ databases">
        <title>Novel species isolated from subtropical streams in China.</title>
        <authorList>
            <person name="Lu H."/>
        </authorList>
    </citation>
    <scope>NUCLEOTIDE SEQUENCE</scope>
    <source>
        <strain evidence="2">LX22W</strain>
    </source>
</reference>
<dbReference type="EMBL" id="JACOFZ010000003">
    <property type="protein sequence ID" value="MBC3881830.1"/>
    <property type="molecule type" value="Genomic_DNA"/>
</dbReference>
<comment type="caution">
    <text evidence="2">The sequence shown here is derived from an EMBL/GenBank/DDBJ whole genome shotgun (WGS) entry which is preliminary data.</text>
</comment>
<organism evidence="2 3">
    <name type="scientific">Undibacterium nitidum</name>
    <dbReference type="NCBI Taxonomy" id="2762298"/>
    <lineage>
        <taxon>Bacteria</taxon>
        <taxon>Pseudomonadati</taxon>
        <taxon>Pseudomonadota</taxon>
        <taxon>Betaproteobacteria</taxon>
        <taxon>Burkholderiales</taxon>
        <taxon>Oxalobacteraceae</taxon>
        <taxon>Undibacterium</taxon>
    </lineage>
</organism>
<dbReference type="AlphaFoldDB" id="A0A923HLG4"/>
<dbReference type="Proteomes" id="UP000627446">
    <property type="component" value="Unassembled WGS sequence"/>
</dbReference>
<proteinExistence type="predicted"/>
<name>A0A923HLG4_9BURK</name>
<protein>
    <submittedName>
        <fullName evidence="2">Uncharacterized protein</fullName>
    </submittedName>
</protein>
<dbReference type="RefSeq" id="WP_186916506.1">
    <property type="nucleotide sequence ID" value="NZ_JACOFZ010000003.1"/>
</dbReference>
<keyword evidence="3" id="KW-1185">Reference proteome</keyword>
<evidence type="ECO:0000256" key="1">
    <source>
        <dbReference type="SAM" id="MobiDB-lite"/>
    </source>
</evidence>